<accession>A0A830HSW2</accession>
<evidence type="ECO:0000313" key="4">
    <source>
        <dbReference type="EMBL" id="GHP10068.1"/>
    </source>
</evidence>
<keyword evidence="3" id="KW-0732">Signal</keyword>
<dbReference type="Pfam" id="PF17963">
    <property type="entry name" value="Big_9"/>
    <property type="match status" value="1"/>
</dbReference>
<dbReference type="Proteomes" id="UP000660262">
    <property type="component" value="Unassembled WGS sequence"/>
</dbReference>
<protein>
    <recommendedName>
        <fullName evidence="6">Cadherin domain-containing protein</fullName>
    </recommendedName>
</protein>
<keyword evidence="2" id="KW-0812">Transmembrane</keyword>
<evidence type="ECO:0008006" key="6">
    <source>
        <dbReference type="Google" id="ProtNLM"/>
    </source>
</evidence>
<reference evidence="4" key="1">
    <citation type="submission" date="2020-10" db="EMBL/GenBank/DDBJ databases">
        <title>Unveiling of a novel bifunctional photoreceptor, Dualchrome1, isolated from a cosmopolitan green alga.</title>
        <authorList>
            <person name="Suzuki S."/>
            <person name="Kawachi M."/>
        </authorList>
    </citation>
    <scope>NUCLEOTIDE SEQUENCE</scope>
    <source>
        <strain evidence="4">NIES 2893</strain>
    </source>
</reference>
<keyword evidence="2" id="KW-1133">Transmembrane helix</keyword>
<feature type="chain" id="PRO_5032595846" description="Cadherin domain-containing protein" evidence="3">
    <location>
        <begin position="23"/>
        <end position="2463"/>
    </location>
</feature>
<feature type="region of interest" description="Disordered" evidence="1">
    <location>
        <begin position="2274"/>
        <end position="2296"/>
    </location>
</feature>
<feature type="signal peptide" evidence="3">
    <location>
        <begin position="1"/>
        <end position="22"/>
    </location>
</feature>
<dbReference type="EMBL" id="BNJQ01000027">
    <property type="protein sequence ID" value="GHP10068.1"/>
    <property type="molecule type" value="Genomic_DNA"/>
</dbReference>
<comment type="caution">
    <text evidence="4">The sequence shown here is derived from an EMBL/GenBank/DDBJ whole genome shotgun (WGS) entry which is preliminary data.</text>
</comment>
<organism evidence="4 5">
    <name type="scientific">Pycnococcus provasolii</name>
    <dbReference type="NCBI Taxonomy" id="41880"/>
    <lineage>
        <taxon>Eukaryota</taxon>
        <taxon>Viridiplantae</taxon>
        <taxon>Chlorophyta</taxon>
        <taxon>Pseudoscourfieldiophyceae</taxon>
        <taxon>Pseudoscourfieldiales</taxon>
        <taxon>Pycnococcaceae</taxon>
        <taxon>Pycnococcus</taxon>
    </lineage>
</organism>
<sequence length="2463" mass="265482">MRSAVRWLLGTAALLYAVSVYSQRTPWDICMTGGQVISSTCHHGDVVYVNTKAGGSWQALRAYKLPAWTPGDASGNASSGSAYGAATDHWGTDGNGDVITLPLAQYTAPTMGFDTFFLDFDLALEVPDGAAEEFSDPDAGVTSACTTPGAQFTTTVDNNCVRPSCGGATCVDIPADPPPPPPPPPPPTAAPAPIPPFAATRAWTQRVTTLKPPRAMAACGSHTFVVGDSNDGVSGEVSMTRVTKPRVTDTLTGEYAHEAEFYQELPATIKDARLYGASDVACFSRKSAVEEVANGAVRAHLTTRFAYVVIANRGLAFISFPEDGPPVIVDYIDNEALNQKLTGPQNFYATRIRLLDSYGTGDRAIIALLSNNDNDLKLLEFTGGAGSTRELLPSLRDEYNKLYAGDDMSMFDAPWRSVEFIPDDQPVAMAGYFDTRNLQISIVGSADTAFIGLVTVAMSMNGNVLEAALSSFKVSFEAGLFLARDSCAINSARTKLYVALTNGLAVYNLNIDDAGPLDPTLDSSVGMGNDADIVAIACPNGGDRVLLSATGGSNAGKILAVDRTAAGLPPVIPFGADDEGTYFPAGRAAMDFGFCAPPYGLHMAADPTAPVQVNFPTRSSCVAAGFRCGDTNNDGNLADPADSSLNSNRNAIGCENAGGTTSQNTICQFWSADVDGDMIVTSLDMYVLGAIQLGANNGRIDHCMQCSCRTPPELKDFPGVILTPTTLNLEEAEKIGERGAVQSYDITLSSAPVVPLNVTLSIPQSEQSQVDIQRDGDVEFFKTITFKFTPEAWGATPKVAVHVFALADGVAEGNHYASLQHRVNVSDAADLALFRHNSLGGSTNVKLNLRDHASVSASLLFTPSGSLTINEGSNVTIQVSLSSRPDADVTVTFTVSADFVSSVNLRNGTNADPKLGGASSFTMRFTPEGFDAKQSMLISNQENSIAHGRRNTQLTIGVSSLNPVYAALKPDPVPLTLLDDSSAGINVSPSSGLVVREGSANGAKVSIALNTRPLATVQISFEEVDKDGNVVASELRGLDITPRTLTFTVSNWDEAQAVTLFGRADGVVRGNAGRIVTLKGSSDDSSYVLTRTLSTTVEDVDTASLKVSSTEIAFEEGKFKRLDVSLGSKPLSEVSVVVGCTGSVDTKDDAYCRDLASGAIAQPILAVATEPSDIASLDKTSTGLMLSYEAFSTDSGRAYLAMPADGRCRVASNGVLGKLQIPMASVSSDSYYSGLTTNVTVTVTETDVARICWGATTCEQALTNQVIDGVLDTSITVRESPTPSSISLSFALQTIPISPVTIKLTPDDQLTVEPSSFTIDPSDYDDGDVPSGEFRVAAKDNLIEERMHTGKLSVTMTTDDPCYSVLEPVQLSVRIKDDELSAPVVRPIEVSEEKEVDFETDLGLTIKFPAAWLPVAKKGSVTDLNVNVTEMKPESVPKPIDVKVFSPQTIVSIRIEAIDSTDRFAAPVPLSIPISPSTNPELAAIVWSYGRSASDGWNVLENTIFDPATGTIKGLAEHFSIYVSTEVLPSVVITSTTSSLGDEPLVYTEDQPEALYPFDGANAVFEDGVTVLSEYICGLDVSLVNSNDGANALDGSEDQLAFGPSSESSADAQGFSAFYNASNLVLYLRKGDADGSALADDPAKGSQCAGKASLVEYAKALQMIRYRNPSQNPKNTGDNRALRVRVHEMHAKKTHTYPARIKVNSLNDPPTVQPSSNEMVYNEGTASRSLDGGLTIFDPEDHSLIRARVTIEPFDDTSDVFLFDSSNSAFEDGASLPTISKDSSNPSVGAYDISGAFPLLTYVNVLRSFKFKNDGPAIRFLKRTVTFRVEDVDGGVSNATRTLTIRERNDPPKAEDLALNVREDESVEGFGTNGMQATDPEGNKLTFRVVCPGSKGDLVLVNAQSGSFKYTPYPNEFGVDTIVYVARDDKGLDSNFATITVNIEATPDAPVANDAIYNNVFDGIDFVENLPVSDSDGDHDIKFIHIVVPPIYDKEAVQLTPAPGDSQNTDQTRQRGINPFRYFIKEDSETAKQEYDEFKYQVEDQGGALSNLATVKIYIKRQSQIVNQKPVLFPSDEYVREHGKIVFLINATDDRTKNLAFFYAGGSRPELGTLHSCDRTDAALPLKELCDGIVGPGDGSAGDPVEDTEFIGYGGKVVYSAKRHRHGVDAFSVVARDVQDKRSTPGELRIEVREQNDVPVPACTWFPWIDESQRTRQGMHYRLAPVAVISFFLYPVGILVHFAWVLFSNRDVLKNRYMIESWLSDAKDELDKDFKKEKQEKEQKEEKEEKERRKSSTEIDVSMAKARGIFAWMTLWFTSFVTFTKHQEARSPFEVLRENDAKSEDLLSHTKVEAFKGESGEANVKNALRLRTLQVAYGFLFKRYESDYYWWEIMAFLRKLAIRGRKRSHGNGFDLELKLARFAGEAPFVEALLEHGPDHLLVLRLERLAGHGHGASACAGVGW</sequence>
<evidence type="ECO:0000256" key="1">
    <source>
        <dbReference type="SAM" id="MobiDB-lite"/>
    </source>
</evidence>
<feature type="region of interest" description="Disordered" evidence="1">
    <location>
        <begin position="172"/>
        <end position="195"/>
    </location>
</feature>
<proteinExistence type="predicted"/>
<gene>
    <name evidence="4" type="ORF">PPROV_000880100</name>
</gene>
<feature type="compositionally biased region" description="Pro residues" evidence="1">
    <location>
        <begin position="175"/>
        <end position="195"/>
    </location>
</feature>
<keyword evidence="5" id="KW-1185">Reference proteome</keyword>
<evidence type="ECO:0000313" key="5">
    <source>
        <dbReference type="Proteomes" id="UP000660262"/>
    </source>
</evidence>
<dbReference type="Gene3D" id="2.60.40.2810">
    <property type="match status" value="1"/>
</dbReference>
<keyword evidence="2" id="KW-0472">Membrane</keyword>
<dbReference type="OrthoDB" id="167314at2759"/>
<feature type="transmembrane region" description="Helical" evidence="2">
    <location>
        <begin position="2223"/>
        <end position="2247"/>
    </location>
</feature>
<evidence type="ECO:0000256" key="3">
    <source>
        <dbReference type="SAM" id="SignalP"/>
    </source>
</evidence>
<name>A0A830HSW2_9CHLO</name>
<evidence type="ECO:0000256" key="2">
    <source>
        <dbReference type="SAM" id="Phobius"/>
    </source>
</evidence>